<dbReference type="VEuPathDB" id="VectorBase:LDEU007981"/>
<dbReference type="PANTHER" id="PTHR34072:SF52">
    <property type="entry name" value="RIBONUCLEASE H"/>
    <property type="match status" value="1"/>
</dbReference>
<dbReference type="Gene3D" id="3.10.20.370">
    <property type="match status" value="1"/>
</dbReference>
<dbReference type="PANTHER" id="PTHR34072">
    <property type="entry name" value="ENZYMATIC POLYPROTEIN-RELATED"/>
    <property type="match status" value="1"/>
</dbReference>
<dbReference type="AlphaFoldDB" id="A0A443S983"/>
<keyword evidence="6" id="KW-0695">RNA-directed DNA polymerase</keyword>
<evidence type="ECO:0000259" key="7">
    <source>
        <dbReference type="Pfam" id="PF17917"/>
    </source>
</evidence>
<dbReference type="Pfam" id="PF17917">
    <property type="entry name" value="RT_RNaseH"/>
    <property type="match status" value="1"/>
</dbReference>
<evidence type="ECO:0000256" key="1">
    <source>
        <dbReference type="ARBA" id="ARBA00022679"/>
    </source>
</evidence>
<proteinExistence type="predicted"/>
<dbReference type="FunFam" id="3.10.20.370:FF:000001">
    <property type="entry name" value="Retrovirus-related Pol polyprotein from transposon 17.6-like protein"/>
    <property type="match status" value="1"/>
</dbReference>
<keyword evidence="3" id="KW-0540">Nuclease</keyword>
<dbReference type="EMBL" id="NCKV01005447">
    <property type="protein sequence ID" value="RWS24060.1"/>
    <property type="molecule type" value="Genomic_DNA"/>
</dbReference>
<evidence type="ECO:0000313" key="9">
    <source>
        <dbReference type="Proteomes" id="UP000288716"/>
    </source>
</evidence>
<evidence type="ECO:0000256" key="3">
    <source>
        <dbReference type="ARBA" id="ARBA00022722"/>
    </source>
</evidence>
<accession>A0A443S983</accession>
<keyword evidence="4" id="KW-0255">Endonuclease</keyword>
<evidence type="ECO:0000256" key="5">
    <source>
        <dbReference type="ARBA" id="ARBA00022801"/>
    </source>
</evidence>
<gene>
    <name evidence="8" type="ORF">B4U80_03172</name>
</gene>
<sequence>MGAKEIETFETLKKCLLNPPVLVHYDPDCDHELHTDASNVGIGAVLMQVTLENEKRTLHPVAYISRSLSKAEINYSTVEKECLAIRWAIEKFRQYIFGRKFKVVSDHHSLCWLLRTNHSNPRLCRWSLFFQEYDFTIEHKSGCLHQAPDCLSRHPVSPEPNNDDLFVFEICDIGIEQLRDTFCSKIISRLKSSKKSEKRLAKKFTLIDNVLHRTQTGSDYSEVS</sequence>
<dbReference type="CDD" id="cd09274">
    <property type="entry name" value="RNase_HI_RT_Ty3"/>
    <property type="match status" value="1"/>
</dbReference>
<dbReference type="GO" id="GO:0004519">
    <property type="term" value="F:endonuclease activity"/>
    <property type="evidence" value="ECO:0007669"/>
    <property type="project" value="UniProtKB-KW"/>
</dbReference>
<organism evidence="8 9">
    <name type="scientific">Leptotrombidium deliense</name>
    <dbReference type="NCBI Taxonomy" id="299467"/>
    <lineage>
        <taxon>Eukaryota</taxon>
        <taxon>Metazoa</taxon>
        <taxon>Ecdysozoa</taxon>
        <taxon>Arthropoda</taxon>
        <taxon>Chelicerata</taxon>
        <taxon>Arachnida</taxon>
        <taxon>Acari</taxon>
        <taxon>Acariformes</taxon>
        <taxon>Trombidiformes</taxon>
        <taxon>Prostigmata</taxon>
        <taxon>Anystina</taxon>
        <taxon>Parasitengona</taxon>
        <taxon>Trombiculoidea</taxon>
        <taxon>Trombiculidae</taxon>
        <taxon>Leptotrombidium</taxon>
    </lineage>
</organism>
<dbReference type="STRING" id="299467.A0A443S983"/>
<name>A0A443S983_9ACAR</name>
<dbReference type="GO" id="GO:0003964">
    <property type="term" value="F:RNA-directed DNA polymerase activity"/>
    <property type="evidence" value="ECO:0007669"/>
    <property type="project" value="UniProtKB-KW"/>
</dbReference>
<feature type="non-terminal residue" evidence="8">
    <location>
        <position position="224"/>
    </location>
</feature>
<dbReference type="OrthoDB" id="6510925at2759"/>
<evidence type="ECO:0000313" key="8">
    <source>
        <dbReference type="EMBL" id="RWS24060.1"/>
    </source>
</evidence>
<dbReference type="InterPro" id="IPR043502">
    <property type="entry name" value="DNA/RNA_pol_sf"/>
</dbReference>
<evidence type="ECO:0000256" key="6">
    <source>
        <dbReference type="ARBA" id="ARBA00022918"/>
    </source>
</evidence>
<dbReference type="Proteomes" id="UP000288716">
    <property type="component" value="Unassembled WGS sequence"/>
</dbReference>
<dbReference type="GO" id="GO:0016787">
    <property type="term" value="F:hydrolase activity"/>
    <property type="evidence" value="ECO:0007669"/>
    <property type="project" value="UniProtKB-KW"/>
</dbReference>
<dbReference type="SUPFAM" id="SSF56672">
    <property type="entry name" value="DNA/RNA polymerases"/>
    <property type="match status" value="1"/>
</dbReference>
<comment type="caution">
    <text evidence="8">The sequence shown here is derived from an EMBL/GenBank/DDBJ whole genome shotgun (WGS) entry which is preliminary data.</text>
</comment>
<evidence type="ECO:0000256" key="2">
    <source>
        <dbReference type="ARBA" id="ARBA00022695"/>
    </source>
</evidence>
<keyword evidence="2" id="KW-0548">Nucleotidyltransferase</keyword>
<keyword evidence="5" id="KW-0378">Hydrolase</keyword>
<protein>
    <submittedName>
        <fullName evidence="8">Pol polyprotein-like protein</fullName>
    </submittedName>
</protein>
<evidence type="ECO:0000256" key="4">
    <source>
        <dbReference type="ARBA" id="ARBA00022759"/>
    </source>
</evidence>
<keyword evidence="1" id="KW-0808">Transferase</keyword>
<reference evidence="8 9" key="1">
    <citation type="journal article" date="2018" name="Gigascience">
        <title>Genomes of trombidid mites reveal novel predicted allergens and laterally-transferred genes associated with secondary metabolism.</title>
        <authorList>
            <person name="Dong X."/>
            <person name="Chaisiri K."/>
            <person name="Xia D."/>
            <person name="Armstrong S.D."/>
            <person name="Fang Y."/>
            <person name="Donnelly M.J."/>
            <person name="Kadowaki T."/>
            <person name="McGarry J.W."/>
            <person name="Darby A.C."/>
            <person name="Makepeace B.L."/>
        </authorList>
    </citation>
    <scope>NUCLEOTIDE SEQUENCE [LARGE SCALE GENOMIC DNA]</scope>
    <source>
        <strain evidence="8">UoL-UT</strain>
    </source>
</reference>
<feature type="domain" description="Reverse transcriptase RNase H-like" evidence="7">
    <location>
        <begin position="26"/>
        <end position="133"/>
    </location>
</feature>
<dbReference type="InterPro" id="IPR041373">
    <property type="entry name" value="RT_RNaseH"/>
</dbReference>
<keyword evidence="9" id="KW-1185">Reference proteome</keyword>